<name>H1YCZ1_9SPHI</name>
<organism evidence="4 5">
    <name type="scientific">Mucilaginibacter paludis DSM 18603</name>
    <dbReference type="NCBI Taxonomy" id="714943"/>
    <lineage>
        <taxon>Bacteria</taxon>
        <taxon>Pseudomonadati</taxon>
        <taxon>Bacteroidota</taxon>
        <taxon>Sphingobacteriia</taxon>
        <taxon>Sphingobacteriales</taxon>
        <taxon>Sphingobacteriaceae</taxon>
        <taxon>Mucilaginibacter</taxon>
    </lineage>
</organism>
<dbReference type="Proteomes" id="UP000002774">
    <property type="component" value="Chromosome"/>
</dbReference>
<evidence type="ECO:0000259" key="3">
    <source>
        <dbReference type="Pfam" id="PF16344"/>
    </source>
</evidence>
<dbReference type="OrthoDB" id="1452822at2"/>
<dbReference type="eggNOG" id="COG3712">
    <property type="taxonomic scope" value="Bacteria"/>
</dbReference>
<evidence type="ECO:0000313" key="5">
    <source>
        <dbReference type="Proteomes" id="UP000002774"/>
    </source>
</evidence>
<evidence type="ECO:0000313" key="4">
    <source>
        <dbReference type="EMBL" id="EHQ25162.1"/>
    </source>
</evidence>
<feature type="transmembrane region" description="Helical" evidence="1">
    <location>
        <begin position="71"/>
        <end position="89"/>
    </location>
</feature>
<dbReference type="PANTHER" id="PTHR30273">
    <property type="entry name" value="PERIPLASMIC SIGNAL SENSOR AND SIGMA FACTOR ACTIVATOR FECR-RELATED"/>
    <property type="match status" value="1"/>
</dbReference>
<dbReference type="InterPro" id="IPR006860">
    <property type="entry name" value="FecR"/>
</dbReference>
<dbReference type="Gene3D" id="2.60.120.1440">
    <property type="match status" value="1"/>
</dbReference>
<evidence type="ECO:0000259" key="2">
    <source>
        <dbReference type="Pfam" id="PF04773"/>
    </source>
</evidence>
<proteinExistence type="predicted"/>
<protein>
    <submittedName>
        <fullName evidence="4">Anti-FecI sigma factor, FecR</fullName>
    </submittedName>
</protein>
<dbReference type="EMBL" id="CM001403">
    <property type="protein sequence ID" value="EHQ25162.1"/>
    <property type="molecule type" value="Genomic_DNA"/>
</dbReference>
<dbReference type="InterPro" id="IPR012373">
    <property type="entry name" value="Ferrdict_sens_TM"/>
</dbReference>
<accession>H1YCZ1</accession>
<dbReference type="PIRSF" id="PIRSF018266">
    <property type="entry name" value="FecR"/>
    <property type="match status" value="1"/>
</dbReference>
<dbReference type="PANTHER" id="PTHR30273:SF2">
    <property type="entry name" value="PROTEIN FECR"/>
    <property type="match status" value="1"/>
</dbReference>
<keyword evidence="5" id="KW-1185">Reference proteome</keyword>
<sequence>MHSEINLLIEQSTEYKRIYDQMVTIWNNSTDLQKLEHLDNNDAVLQLETKLAELKHPTEQVNPEKSNFKRWIAAAAAVLLIGAGWYLLYQQNSKVNYLVKTTGGTIDSVTLNDGSKIFLDQFSQLKYPEKFKGDTREISLVKGQAFFKIHRDTLHPFVVQINQSLVTVLGTSFNINNHNRQIALNVKTGVVKFQPDADRADGSILHAGTGIIYSEIDRRQVILTADNQNSQAWLTHQLQFVDASLTDVCRQLQEYYKVKIVIAGNISAFKKLNATFKDNKLNDIMVVLQNTYPIKIKQLSSDSIVVQSILK</sequence>
<evidence type="ECO:0000256" key="1">
    <source>
        <dbReference type="SAM" id="Phobius"/>
    </source>
</evidence>
<reference evidence="4" key="1">
    <citation type="submission" date="2011-09" db="EMBL/GenBank/DDBJ databases">
        <title>The permanent draft genome of Mucilaginibacter paludis DSM 18603.</title>
        <authorList>
            <consortium name="US DOE Joint Genome Institute (JGI-PGF)"/>
            <person name="Lucas S."/>
            <person name="Han J."/>
            <person name="Lapidus A."/>
            <person name="Bruce D."/>
            <person name="Goodwin L."/>
            <person name="Pitluck S."/>
            <person name="Peters L."/>
            <person name="Kyrpides N."/>
            <person name="Mavromatis K."/>
            <person name="Ivanova N."/>
            <person name="Mikhailova N."/>
            <person name="Held B."/>
            <person name="Detter J.C."/>
            <person name="Tapia R."/>
            <person name="Han C."/>
            <person name="Land M."/>
            <person name="Hauser L."/>
            <person name="Markowitz V."/>
            <person name="Cheng J.-F."/>
            <person name="Hugenholtz P."/>
            <person name="Woyke T."/>
            <person name="Wu D."/>
            <person name="Tindall B."/>
            <person name="Brambilla E."/>
            <person name="Klenk H.-P."/>
            <person name="Eisen J.A."/>
        </authorList>
    </citation>
    <scope>NUCLEOTIDE SEQUENCE [LARGE SCALE GENOMIC DNA]</scope>
    <source>
        <strain evidence="4">DSM 18603</strain>
    </source>
</reference>
<dbReference type="Gene3D" id="3.55.50.30">
    <property type="match status" value="1"/>
</dbReference>
<dbReference type="Pfam" id="PF04773">
    <property type="entry name" value="FecR"/>
    <property type="match status" value="1"/>
</dbReference>
<keyword evidence="1" id="KW-0812">Transmembrane</keyword>
<keyword evidence="1" id="KW-0472">Membrane</keyword>
<dbReference type="InterPro" id="IPR032508">
    <property type="entry name" value="FecR_C"/>
</dbReference>
<dbReference type="STRING" id="714943.Mucpa_0988"/>
<feature type="domain" description="FecR protein" evidence="2">
    <location>
        <begin position="99"/>
        <end position="192"/>
    </location>
</feature>
<keyword evidence="1" id="KW-1133">Transmembrane helix</keyword>
<gene>
    <name evidence="4" type="ORF">Mucpa_0988</name>
</gene>
<feature type="domain" description="Protein FecR C-terminal" evidence="3">
    <location>
        <begin position="238"/>
        <end position="305"/>
    </location>
</feature>
<dbReference type="RefSeq" id="WP_008504820.1">
    <property type="nucleotide sequence ID" value="NZ_CM001403.1"/>
</dbReference>
<dbReference type="GO" id="GO:0016989">
    <property type="term" value="F:sigma factor antagonist activity"/>
    <property type="evidence" value="ECO:0007669"/>
    <property type="project" value="TreeGrafter"/>
</dbReference>
<dbReference type="AlphaFoldDB" id="H1YCZ1"/>
<dbReference type="Pfam" id="PF16344">
    <property type="entry name" value="FecR_C"/>
    <property type="match status" value="1"/>
</dbReference>
<dbReference type="HOGENOM" id="CLU_050192_2_2_10"/>